<dbReference type="SUPFAM" id="SSF53474">
    <property type="entry name" value="alpha/beta-Hydrolases"/>
    <property type="match status" value="1"/>
</dbReference>
<dbReference type="Gene3D" id="3.40.50.1820">
    <property type="entry name" value="alpha/beta hydrolase"/>
    <property type="match status" value="1"/>
</dbReference>
<dbReference type="InterPro" id="IPR022742">
    <property type="entry name" value="Hydrolase_4"/>
</dbReference>
<dbReference type="InterPro" id="IPR050266">
    <property type="entry name" value="AB_hydrolase_sf"/>
</dbReference>
<dbReference type="GO" id="GO:0016020">
    <property type="term" value="C:membrane"/>
    <property type="evidence" value="ECO:0007669"/>
    <property type="project" value="TreeGrafter"/>
</dbReference>
<reference evidence="2 3" key="1">
    <citation type="submission" date="2019-11" db="EMBL/GenBank/DDBJ databases">
        <authorList>
            <person name="Im W.T."/>
        </authorList>
    </citation>
    <scope>NUCLEOTIDE SEQUENCE [LARGE SCALE GENOMIC DNA]</scope>
    <source>
        <strain evidence="2 3">SB-02</strain>
    </source>
</reference>
<dbReference type="RefSeq" id="WP_157475882.1">
    <property type="nucleotide sequence ID" value="NZ_CP046566.1"/>
</dbReference>
<dbReference type="AlphaFoldDB" id="A0A6I6G5U0"/>
<evidence type="ECO:0000313" key="3">
    <source>
        <dbReference type="Proteomes" id="UP000426027"/>
    </source>
</evidence>
<dbReference type="Proteomes" id="UP000426027">
    <property type="component" value="Chromosome"/>
</dbReference>
<proteinExistence type="predicted"/>
<evidence type="ECO:0000313" key="2">
    <source>
        <dbReference type="EMBL" id="QGW26753.1"/>
    </source>
</evidence>
<dbReference type="Pfam" id="PF12146">
    <property type="entry name" value="Hydrolase_4"/>
    <property type="match status" value="1"/>
</dbReference>
<dbReference type="EMBL" id="CP046566">
    <property type="protein sequence ID" value="QGW26753.1"/>
    <property type="molecule type" value="Genomic_DNA"/>
</dbReference>
<gene>
    <name evidence="2" type="ORF">GLV81_00310</name>
</gene>
<dbReference type="PANTHER" id="PTHR43798">
    <property type="entry name" value="MONOACYLGLYCEROL LIPASE"/>
    <property type="match status" value="1"/>
</dbReference>
<dbReference type="InterPro" id="IPR029058">
    <property type="entry name" value="AB_hydrolase_fold"/>
</dbReference>
<protein>
    <submittedName>
        <fullName evidence="2">Alpha/beta fold hydrolase</fullName>
    </submittedName>
</protein>
<keyword evidence="3" id="KW-1185">Reference proteome</keyword>
<dbReference type="GO" id="GO:0016787">
    <property type="term" value="F:hydrolase activity"/>
    <property type="evidence" value="ECO:0007669"/>
    <property type="project" value="UniProtKB-KW"/>
</dbReference>
<dbReference type="KEGG" id="fls:GLV81_00310"/>
<organism evidence="2 3">
    <name type="scientific">Phnomibacter ginsenosidimutans</name>
    <dbReference type="NCBI Taxonomy" id="2676868"/>
    <lineage>
        <taxon>Bacteria</taxon>
        <taxon>Pseudomonadati</taxon>
        <taxon>Bacteroidota</taxon>
        <taxon>Chitinophagia</taxon>
        <taxon>Chitinophagales</taxon>
        <taxon>Chitinophagaceae</taxon>
        <taxon>Phnomibacter</taxon>
    </lineage>
</organism>
<keyword evidence="2" id="KW-0378">Hydrolase</keyword>
<evidence type="ECO:0000259" key="1">
    <source>
        <dbReference type="Pfam" id="PF12146"/>
    </source>
</evidence>
<name>A0A6I6G5U0_9BACT</name>
<feature type="domain" description="Serine aminopeptidase S33" evidence="1">
    <location>
        <begin position="143"/>
        <end position="228"/>
    </location>
</feature>
<dbReference type="PANTHER" id="PTHR43798:SF33">
    <property type="entry name" value="HYDROLASE, PUTATIVE (AFU_ORTHOLOGUE AFUA_2G14860)-RELATED"/>
    <property type="match status" value="1"/>
</dbReference>
<sequence>MRSWITRTLVVLSVVMVLYIAGPSPKQPVYNIALPNVPTAAALPAFVQQMEAQHKLKPNNEARIVWYNDSLQQPTEYALVYLHGFSASQEEGNPTHRDIAKALGANLYLARLDQHGVDTAAPLLHYSPEGLWQSAQMAYAIGKQLGKKVILMGTSTGGSVALQLAATYPEIAGLVLISPNIRINDPNAWMLNNHWGQQIAELVIGSNTRTVTDDRPIYKQYWNYEYRIESLVALQEYLETAMVPTTFAKVKQPVLTLAYYKNEQEQDPVVKVSAMREMHTSLGTAADKKQLVELATTGDHVQGSPIKSKDVAAVQREVKRFLQEVMGIALAQIDANGHE</sequence>
<accession>A0A6I6G5U0</accession>